<accession>A0AAN7ZHC8</accession>
<dbReference type="Proteomes" id="UP001329430">
    <property type="component" value="Chromosome 9"/>
</dbReference>
<dbReference type="AlphaFoldDB" id="A0AAN7ZHC8"/>
<gene>
    <name evidence="1" type="ORF">RI129_011665</name>
</gene>
<reference evidence="1 2" key="1">
    <citation type="journal article" date="2024" name="Insects">
        <title>An Improved Chromosome-Level Genome Assembly of the Firefly Pyrocoelia pectoralis.</title>
        <authorList>
            <person name="Fu X."/>
            <person name="Meyer-Rochow V.B."/>
            <person name="Ballantyne L."/>
            <person name="Zhu X."/>
        </authorList>
    </citation>
    <scope>NUCLEOTIDE SEQUENCE [LARGE SCALE GENOMIC DNA]</scope>
    <source>
        <strain evidence="1">XCY_ONT2</strain>
    </source>
</reference>
<comment type="caution">
    <text evidence="1">The sequence shown here is derived from an EMBL/GenBank/DDBJ whole genome shotgun (WGS) entry which is preliminary data.</text>
</comment>
<dbReference type="EMBL" id="JAVRBK010000009">
    <property type="protein sequence ID" value="KAK5639173.1"/>
    <property type="molecule type" value="Genomic_DNA"/>
</dbReference>
<proteinExistence type="predicted"/>
<name>A0AAN7ZHC8_9COLE</name>
<evidence type="ECO:0000313" key="1">
    <source>
        <dbReference type="EMBL" id="KAK5639173.1"/>
    </source>
</evidence>
<sequence>MSANNEWKSSLTFLSNSLVDGGNFSRVDHHVNITDQMLTQIVERFGYNATVVFTSQNYAPCVTVGCCYDNFLEIYNIKNETTRDTIIKFYSAFTVDIVWISGDKALAVFNSTHEANSALLEVQTTLFKARKLLYASDRAITGAINLAYPKGSNEFVLRHELPASTPEQHIDVTDKRELKLLSALVQASIQRRRGK</sequence>
<keyword evidence="2" id="KW-1185">Reference proteome</keyword>
<organism evidence="1 2">
    <name type="scientific">Pyrocoelia pectoralis</name>
    <dbReference type="NCBI Taxonomy" id="417401"/>
    <lineage>
        <taxon>Eukaryota</taxon>
        <taxon>Metazoa</taxon>
        <taxon>Ecdysozoa</taxon>
        <taxon>Arthropoda</taxon>
        <taxon>Hexapoda</taxon>
        <taxon>Insecta</taxon>
        <taxon>Pterygota</taxon>
        <taxon>Neoptera</taxon>
        <taxon>Endopterygota</taxon>
        <taxon>Coleoptera</taxon>
        <taxon>Polyphaga</taxon>
        <taxon>Elateriformia</taxon>
        <taxon>Elateroidea</taxon>
        <taxon>Lampyridae</taxon>
        <taxon>Lampyrinae</taxon>
        <taxon>Pyrocoelia</taxon>
    </lineage>
</organism>
<protein>
    <submittedName>
        <fullName evidence="1">Uncharacterized protein</fullName>
    </submittedName>
</protein>
<evidence type="ECO:0000313" key="2">
    <source>
        <dbReference type="Proteomes" id="UP001329430"/>
    </source>
</evidence>